<reference evidence="1" key="2">
    <citation type="submission" date="2021-09" db="EMBL/GenBank/DDBJ databases">
        <authorList>
            <person name="Jia N."/>
            <person name="Wang J."/>
            <person name="Shi W."/>
            <person name="Du L."/>
            <person name="Sun Y."/>
            <person name="Zhan W."/>
            <person name="Jiang J."/>
            <person name="Wang Q."/>
            <person name="Zhang B."/>
            <person name="Ji P."/>
            <person name="Sakyi L.B."/>
            <person name="Cui X."/>
            <person name="Yuan T."/>
            <person name="Jiang B."/>
            <person name="Yang W."/>
            <person name="Lam T.T.-Y."/>
            <person name="Chang Q."/>
            <person name="Ding S."/>
            <person name="Wang X."/>
            <person name="Zhu J."/>
            <person name="Ruan X."/>
            <person name="Zhao L."/>
            <person name="Wei J."/>
            <person name="Que T."/>
            <person name="Du C."/>
            <person name="Cheng J."/>
            <person name="Dai P."/>
            <person name="Han X."/>
            <person name="Huang E."/>
            <person name="Gao Y."/>
            <person name="Liu J."/>
            <person name="Shao H."/>
            <person name="Ye R."/>
            <person name="Li L."/>
            <person name="Wei W."/>
            <person name="Wang X."/>
            <person name="Wang C."/>
            <person name="Huo Q."/>
            <person name="Li W."/>
            <person name="Guo W."/>
            <person name="Chen H."/>
            <person name="Chen S."/>
            <person name="Zhou L."/>
            <person name="Zhou L."/>
            <person name="Ni X."/>
            <person name="Tian J."/>
            <person name="Zhou Y."/>
            <person name="Sheng Y."/>
            <person name="Liu T."/>
            <person name="Pan Y."/>
            <person name="Xia L."/>
            <person name="Li J."/>
            <person name="Zhao F."/>
            <person name="Cao W."/>
        </authorList>
    </citation>
    <scope>NUCLEOTIDE SEQUENCE</scope>
    <source>
        <strain evidence="1">Rsan-2018</strain>
        <tissue evidence="1">Larvae</tissue>
    </source>
</reference>
<dbReference type="PROSITE" id="PS51885">
    <property type="entry name" value="NEPRILYSIN"/>
    <property type="match status" value="1"/>
</dbReference>
<name>A0A9D4PHJ3_RHISA</name>
<sequence>MYVREAAAPIDKAAPCLDEWCDRLGLWLLPNKSNFAKDPCHNFYEYVCYDWSVGREDTSFLGSVVGSAYNIISDRIARSTMPALTRNDLDLFVAFTKVCLADPSFNDSVSEWMSLIRYEMGDDFLVLRSWNWSRIVQATIRHNLLYGLPTIAGVRVGRTQHQPNRAGLFLSVDACLITLFSLSSGDTPAIVSLLTEIIDELPEFGDVVNAATQVKRLALAINLKRGAPFEEKMSCRSLGAIARGVDASTWLKEINRYVPANMTLDNDSDVRIREVTRHSDLYHAFEGRPPAIRALYINLLTVGQILQYRQSHATNVLPKLRVCMHASRNAFRNLWVKLVMDVAGLQLRPLSGPTVENDTVYRAPQLSIGYHMPQYLVQTSAFQVKRSYNQFIDEYSLSGDREAINLKPTYNVDDLTISVHFFLLFPPVFYVYREEQFHNFATLGVLLALELIREAGRRSLLDWQAAAERGQTCRLEPATGSDAQIKELFIWELAVGAALRSLEIYAKRTMSPLETLHYGKQLRQVFFERFCMLSCMPKNTESTKQRCVVPSMNLLEFSVAFQCAEKGTRKCGET</sequence>
<dbReference type="AlphaFoldDB" id="A0A9D4PHJ3"/>
<reference evidence="1" key="1">
    <citation type="journal article" date="2020" name="Cell">
        <title>Large-Scale Comparative Analyses of Tick Genomes Elucidate Their Genetic Diversity and Vector Capacities.</title>
        <authorList>
            <consortium name="Tick Genome and Microbiome Consortium (TIGMIC)"/>
            <person name="Jia N."/>
            <person name="Wang J."/>
            <person name="Shi W."/>
            <person name="Du L."/>
            <person name="Sun Y."/>
            <person name="Zhan W."/>
            <person name="Jiang J.F."/>
            <person name="Wang Q."/>
            <person name="Zhang B."/>
            <person name="Ji P."/>
            <person name="Bell-Sakyi L."/>
            <person name="Cui X.M."/>
            <person name="Yuan T.T."/>
            <person name="Jiang B.G."/>
            <person name="Yang W.F."/>
            <person name="Lam T.T."/>
            <person name="Chang Q.C."/>
            <person name="Ding S.J."/>
            <person name="Wang X.J."/>
            <person name="Zhu J.G."/>
            <person name="Ruan X.D."/>
            <person name="Zhao L."/>
            <person name="Wei J.T."/>
            <person name="Ye R.Z."/>
            <person name="Que T.C."/>
            <person name="Du C.H."/>
            <person name="Zhou Y.H."/>
            <person name="Cheng J.X."/>
            <person name="Dai P.F."/>
            <person name="Guo W.B."/>
            <person name="Han X.H."/>
            <person name="Huang E.J."/>
            <person name="Li L.F."/>
            <person name="Wei W."/>
            <person name="Gao Y.C."/>
            <person name="Liu J.Z."/>
            <person name="Shao H.Z."/>
            <person name="Wang X."/>
            <person name="Wang C.C."/>
            <person name="Yang T.C."/>
            <person name="Huo Q.B."/>
            <person name="Li W."/>
            <person name="Chen H.Y."/>
            <person name="Chen S.E."/>
            <person name="Zhou L.G."/>
            <person name="Ni X.B."/>
            <person name="Tian J.H."/>
            <person name="Sheng Y."/>
            <person name="Liu T."/>
            <person name="Pan Y.S."/>
            <person name="Xia L.Y."/>
            <person name="Li J."/>
            <person name="Zhao F."/>
            <person name="Cao W.C."/>
        </authorList>
    </citation>
    <scope>NUCLEOTIDE SEQUENCE</scope>
    <source>
        <strain evidence="1">Rsan-2018</strain>
    </source>
</reference>
<gene>
    <name evidence="1" type="ORF">HPB52_023031</name>
</gene>
<comment type="caution">
    <text evidence="1">The sequence shown here is derived from an EMBL/GenBank/DDBJ whole genome shotgun (WGS) entry which is preliminary data.</text>
</comment>
<dbReference type="GO" id="GO:0006508">
    <property type="term" value="P:proteolysis"/>
    <property type="evidence" value="ECO:0007669"/>
    <property type="project" value="InterPro"/>
</dbReference>
<dbReference type="Proteomes" id="UP000821837">
    <property type="component" value="Chromosome 8"/>
</dbReference>
<protein>
    <submittedName>
        <fullName evidence="1">Uncharacterized protein</fullName>
    </submittedName>
</protein>
<dbReference type="EMBL" id="JABSTV010001254">
    <property type="protein sequence ID" value="KAH7940317.1"/>
    <property type="molecule type" value="Genomic_DNA"/>
</dbReference>
<dbReference type="SUPFAM" id="SSF55486">
    <property type="entry name" value="Metalloproteases ('zincins'), catalytic domain"/>
    <property type="match status" value="1"/>
</dbReference>
<keyword evidence="2" id="KW-1185">Reference proteome</keyword>
<dbReference type="InterPro" id="IPR000718">
    <property type="entry name" value="Peptidase_M13"/>
</dbReference>
<organism evidence="1 2">
    <name type="scientific">Rhipicephalus sanguineus</name>
    <name type="common">Brown dog tick</name>
    <name type="synonym">Ixodes sanguineus</name>
    <dbReference type="NCBI Taxonomy" id="34632"/>
    <lineage>
        <taxon>Eukaryota</taxon>
        <taxon>Metazoa</taxon>
        <taxon>Ecdysozoa</taxon>
        <taxon>Arthropoda</taxon>
        <taxon>Chelicerata</taxon>
        <taxon>Arachnida</taxon>
        <taxon>Acari</taxon>
        <taxon>Parasitiformes</taxon>
        <taxon>Ixodida</taxon>
        <taxon>Ixodoidea</taxon>
        <taxon>Ixodidae</taxon>
        <taxon>Rhipicephalinae</taxon>
        <taxon>Rhipicephalus</taxon>
        <taxon>Rhipicephalus</taxon>
    </lineage>
</organism>
<accession>A0A9D4PHJ3</accession>
<dbReference type="GO" id="GO:0004222">
    <property type="term" value="F:metalloendopeptidase activity"/>
    <property type="evidence" value="ECO:0007669"/>
    <property type="project" value="InterPro"/>
</dbReference>
<evidence type="ECO:0000313" key="1">
    <source>
        <dbReference type="EMBL" id="KAH7940317.1"/>
    </source>
</evidence>
<evidence type="ECO:0000313" key="2">
    <source>
        <dbReference type="Proteomes" id="UP000821837"/>
    </source>
</evidence>
<proteinExistence type="predicted"/>